<comment type="subcellular location">
    <subcellularLocation>
        <location evidence="1">Cell membrane</location>
        <topology evidence="1">Multi-pass membrane protein</topology>
    </subcellularLocation>
</comment>
<keyword evidence="2" id="KW-1003">Cell membrane</keyword>
<feature type="transmembrane region" description="Helical" evidence="6">
    <location>
        <begin position="261"/>
        <end position="280"/>
    </location>
</feature>
<dbReference type="InterPro" id="IPR004477">
    <property type="entry name" value="ComEC_N"/>
</dbReference>
<dbReference type="EMBL" id="JAAXYO010000090">
    <property type="protein sequence ID" value="MBU2787974.1"/>
    <property type="molecule type" value="Genomic_DNA"/>
</dbReference>
<evidence type="ECO:0000259" key="7">
    <source>
        <dbReference type="Pfam" id="PF03772"/>
    </source>
</evidence>
<gene>
    <name evidence="8" type="ORF">HFQ13_07120</name>
</gene>
<evidence type="ECO:0000256" key="1">
    <source>
        <dbReference type="ARBA" id="ARBA00004651"/>
    </source>
</evidence>
<comment type="caution">
    <text evidence="8">The sequence shown here is derived from an EMBL/GenBank/DDBJ whole genome shotgun (WGS) entry which is preliminary data.</text>
</comment>
<evidence type="ECO:0000313" key="9">
    <source>
        <dbReference type="Proteomes" id="UP001197378"/>
    </source>
</evidence>
<dbReference type="AlphaFoldDB" id="A0AAE2YPT3"/>
<keyword evidence="9" id="KW-1185">Reference proteome</keyword>
<feature type="transmembrane region" description="Helical" evidence="6">
    <location>
        <begin position="362"/>
        <end position="381"/>
    </location>
</feature>
<feature type="transmembrane region" description="Helical" evidence="6">
    <location>
        <begin position="486"/>
        <end position="505"/>
    </location>
</feature>
<dbReference type="PANTHER" id="PTHR30619">
    <property type="entry name" value="DNA INTERNALIZATION/COMPETENCE PROTEIN COMEC/REC2"/>
    <property type="match status" value="1"/>
</dbReference>
<name>A0AAE2YPT3_9PROT</name>
<dbReference type="Proteomes" id="UP001197378">
    <property type="component" value="Unassembled WGS sequence"/>
</dbReference>
<feature type="domain" description="ComEC/Rec2-related protein" evidence="7">
    <location>
        <begin position="237"/>
        <end position="503"/>
    </location>
</feature>
<evidence type="ECO:0000256" key="3">
    <source>
        <dbReference type="ARBA" id="ARBA00022692"/>
    </source>
</evidence>
<dbReference type="PANTHER" id="PTHR30619:SF1">
    <property type="entry name" value="RECOMBINATION PROTEIN 2"/>
    <property type="match status" value="1"/>
</dbReference>
<evidence type="ECO:0000313" key="8">
    <source>
        <dbReference type="EMBL" id="MBU2787974.1"/>
    </source>
</evidence>
<dbReference type="Pfam" id="PF03772">
    <property type="entry name" value="Competence"/>
    <property type="match status" value="1"/>
</dbReference>
<accession>A0AAE2YPT3</accession>
<evidence type="ECO:0000256" key="5">
    <source>
        <dbReference type="ARBA" id="ARBA00023136"/>
    </source>
</evidence>
<evidence type="ECO:0000256" key="6">
    <source>
        <dbReference type="SAM" id="Phobius"/>
    </source>
</evidence>
<keyword evidence="5 6" id="KW-0472">Membrane</keyword>
<dbReference type="GO" id="GO:0005886">
    <property type="term" value="C:plasma membrane"/>
    <property type="evidence" value="ECO:0007669"/>
    <property type="project" value="UniProtKB-SubCell"/>
</dbReference>
<proteinExistence type="predicted"/>
<evidence type="ECO:0000256" key="4">
    <source>
        <dbReference type="ARBA" id="ARBA00022989"/>
    </source>
</evidence>
<organism evidence="8 9">
    <name type="scientific">Igneacidithiobacillus copahuensis</name>
    <dbReference type="NCBI Taxonomy" id="2724909"/>
    <lineage>
        <taxon>Bacteria</taxon>
        <taxon>Pseudomonadati</taxon>
        <taxon>Pseudomonadota</taxon>
        <taxon>Acidithiobacillia</taxon>
        <taxon>Acidithiobacillales</taxon>
        <taxon>Acidithiobacillaceae</taxon>
        <taxon>Igneacidithiobacillus</taxon>
    </lineage>
</organism>
<keyword evidence="4 6" id="KW-1133">Transmembrane helix</keyword>
<feature type="transmembrane region" description="Helical" evidence="6">
    <location>
        <begin position="26"/>
        <end position="44"/>
    </location>
</feature>
<dbReference type="NCBIfam" id="TIGR00360">
    <property type="entry name" value="ComEC_N-term"/>
    <property type="match status" value="1"/>
</dbReference>
<sequence length="729" mass="80091">MRAGAKGILSGQRGLSLASLARWSKSWPGLLAVSLALLVGVILFQSFTVLPAQLPVGLALLLFLLLGWRWHQALLPAAVALAFLIAGLQARHLLERVLPAGQSLTITGRIADIPQEQRGQWRLHLVPERSEPAALMARIPSLIELHGALPEAPVTGQRWRLEIRSESLQTLRHSAFVDLPRQRFWQGLLGAGKIVSATPLPASSWHPLDLLAQWRSRVAQASNAALPRVWAGYVQALTVGIGNQLPPSVWQIYRDTGTAHLLVISGSHVAVITGFFLWLWRSLWRRVPALVRRWPAQQAALLAAIPVAWTYAYLAGMQSPGERAAWMITAASVAALLGRRHAAWSGLAFSAAMMAVLDPGQVIDLGYWLSILAVAVLISLGMEEGQWRQALAAQWRVSILLLPLLAFLFGSISLISPLANLLVIPLIELLAVPLALLGAAFSLLDWELGYRLLFRLVALEMQAVTALLDWLRHWPWALLTVTPGRFWAALASAILFALLLLPRYWPGRNLAYLGFVPLLAPGPVPDGFRLEELPVGKGMALFWHSGRETGLYTANLWHRPDQRALTPLLAAQLQKSGQSRLRVWVLGDLSLPQPLPAATESLIPLGNRLGAADRPLGACAEGVIPGGRVLHFAPVQPCVLSLDAGRVLILGDMDEATEKRFFAAHFAIAPKLIFAPYTWDVWQRHALLHQYPYASIRYLGEDPGPPWHWQGGSLHLPQAARPRPYWELA</sequence>
<feature type="transmembrane region" description="Helical" evidence="6">
    <location>
        <begin position="74"/>
        <end position="94"/>
    </location>
</feature>
<dbReference type="InterPro" id="IPR052159">
    <property type="entry name" value="Competence_DNA_uptake"/>
</dbReference>
<feature type="transmembrane region" description="Helical" evidence="6">
    <location>
        <begin position="324"/>
        <end position="342"/>
    </location>
</feature>
<feature type="transmembrane region" description="Helical" evidence="6">
    <location>
        <begin position="421"/>
        <end position="444"/>
    </location>
</feature>
<keyword evidence="3 6" id="KW-0812">Transmembrane</keyword>
<protein>
    <submittedName>
        <fullName evidence="8">ComEC/Rec2 family competence protein</fullName>
    </submittedName>
</protein>
<evidence type="ECO:0000256" key="2">
    <source>
        <dbReference type="ARBA" id="ARBA00022475"/>
    </source>
</evidence>
<reference evidence="8" key="1">
    <citation type="journal article" date="2021" name="ISME J.">
        <title>Genomic evolution of the class Acidithiobacillia: deep-branching Proteobacteria living in extreme acidic conditions.</title>
        <authorList>
            <person name="Moya-Beltran A."/>
            <person name="Beard S."/>
            <person name="Rojas-Villalobos C."/>
            <person name="Issotta F."/>
            <person name="Gallardo Y."/>
            <person name="Ulloa R."/>
            <person name="Giaveno A."/>
            <person name="Degli Esposti M."/>
            <person name="Johnson D.B."/>
            <person name="Quatrini R."/>
        </authorList>
    </citation>
    <scope>NUCLEOTIDE SEQUENCE</scope>
    <source>
        <strain evidence="8">VAN18-1</strain>
    </source>
</reference>
<dbReference type="RefSeq" id="WP_215872623.1">
    <property type="nucleotide sequence ID" value="NZ_JAAXYO010000090.1"/>
</dbReference>
<feature type="transmembrane region" description="Helical" evidence="6">
    <location>
        <begin position="300"/>
        <end position="317"/>
    </location>
</feature>
<feature type="transmembrane region" description="Helical" evidence="6">
    <location>
        <begin position="393"/>
        <end position="415"/>
    </location>
</feature>